<proteinExistence type="predicted"/>
<name>I5AUD8_EUBC6</name>
<evidence type="ECO:0000313" key="2">
    <source>
        <dbReference type="Proteomes" id="UP000005753"/>
    </source>
</evidence>
<dbReference type="HOGENOM" id="CLU_1683904_0_0_9"/>
<dbReference type="AlphaFoldDB" id="I5AUD8"/>
<gene>
    <name evidence="1" type="ORF">EubceDRAFT1_1622</name>
</gene>
<dbReference type="EMBL" id="CM001487">
    <property type="protein sequence ID" value="EIM57411.1"/>
    <property type="molecule type" value="Genomic_DNA"/>
</dbReference>
<organism evidence="1 2">
    <name type="scientific">Eubacterium cellulosolvens (strain ATCC 43171 / JCM 9499 / 6)</name>
    <name type="common">Cillobacterium cellulosolvens</name>
    <dbReference type="NCBI Taxonomy" id="633697"/>
    <lineage>
        <taxon>Bacteria</taxon>
        <taxon>Bacillati</taxon>
        <taxon>Bacillota</taxon>
        <taxon>Clostridia</taxon>
        <taxon>Eubacteriales</taxon>
        <taxon>Eubacteriaceae</taxon>
        <taxon>Eubacterium</taxon>
    </lineage>
</organism>
<accession>I5AUD8</accession>
<reference evidence="1 2" key="2">
    <citation type="submission" date="2012-02" db="EMBL/GenBank/DDBJ databases">
        <title>Improved High-Quality Draft sequence of Eubacterium cellulosolvens 6.</title>
        <authorList>
            <consortium name="US DOE Joint Genome Institute"/>
            <person name="Lucas S."/>
            <person name="Han J."/>
            <person name="Lapidus A."/>
            <person name="Cheng J.-F."/>
            <person name="Goodwin L."/>
            <person name="Pitluck S."/>
            <person name="Peters L."/>
            <person name="Mikhailova N."/>
            <person name="Gu W."/>
            <person name="Detter J.C."/>
            <person name="Han C."/>
            <person name="Tapia R."/>
            <person name="Land M."/>
            <person name="Hauser L."/>
            <person name="Kyrpides N."/>
            <person name="Ivanova N."/>
            <person name="Pagani I."/>
            <person name="Johnson E."/>
            <person name="Mukhopadhyay B."/>
            <person name="Anderson I."/>
            <person name="Woyke T."/>
        </authorList>
    </citation>
    <scope>NUCLEOTIDE SEQUENCE [LARGE SCALE GENOMIC DNA]</scope>
    <source>
        <strain evidence="1 2">6</strain>
    </source>
</reference>
<dbReference type="OrthoDB" id="2051994at2"/>
<protein>
    <submittedName>
        <fullName evidence="1">Uncharacterized protein</fullName>
    </submittedName>
</protein>
<sequence>MSFIEEKIIPYKGLESFQFGDKLESVRALLKQQHIPFNQSMGQKEYSHPELKRETIKIFDCIELYFLDGILYFIGLENDFKGRLPNGICLGMNMNEVKLADEELQYDEDEEVFVSPQGYSLADDIDTNMVSYIEVYVPEVENDETYFEYNWLKKYR</sequence>
<dbReference type="STRING" id="633697.EubceDRAFT1_1622"/>
<keyword evidence="2" id="KW-1185">Reference proteome</keyword>
<reference evidence="1 2" key="1">
    <citation type="submission" date="2010-08" db="EMBL/GenBank/DDBJ databases">
        <authorList>
            <consortium name="US DOE Joint Genome Institute (JGI-PGF)"/>
            <person name="Lucas S."/>
            <person name="Copeland A."/>
            <person name="Lapidus A."/>
            <person name="Cheng J.-F."/>
            <person name="Bruce D."/>
            <person name="Goodwin L."/>
            <person name="Pitluck S."/>
            <person name="Land M.L."/>
            <person name="Hauser L."/>
            <person name="Chang Y.-J."/>
            <person name="Anderson I.J."/>
            <person name="Johnson E."/>
            <person name="Mulhopadhyay B."/>
            <person name="Kyrpides N."/>
            <person name="Woyke T.J."/>
        </authorList>
    </citation>
    <scope>NUCLEOTIDE SEQUENCE [LARGE SCALE GENOMIC DNA]</scope>
    <source>
        <strain evidence="1 2">6</strain>
    </source>
</reference>
<evidence type="ECO:0000313" key="1">
    <source>
        <dbReference type="EMBL" id="EIM57411.1"/>
    </source>
</evidence>
<dbReference type="Proteomes" id="UP000005753">
    <property type="component" value="Chromosome"/>
</dbReference>